<accession>A0ABQ9ITL5</accession>
<keyword evidence="2" id="KW-0645">Protease</keyword>
<sequence>MKFSLLVVFCALVLANVAAFKDNLQQEWGEFKSKHGKQYRNLLEEITRKRIFSDNLNIVTEHNKLFDQGLVSYSMRIHKYSDMTPEEIRKTLNGFRGRSRNIQSNFVEIPFVPDQSSVLPKSIDWRETGAVTDVKDQGHCGSCWAFSAKETVSRKTKLNVLGTEQFYTD</sequence>
<dbReference type="SUPFAM" id="SSF54001">
    <property type="entry name" value="Cysteine proteinases"/>
    <property type="match status" value="1"/>
</dbReference>
<dbReference type="PANTHER" id="PTHR12411">
    <property type="entry name" value="CYSTEINE PROTEASE FAMILY C1-RELATED"/>
    <property type="match status" value="1"/>
</dbReference>
<dbReference type="Pfam" id="PF00112">
    <property type="entry name" value="Peptidase_C1"/>
    <property type="match status" value="1"/>
</dbReference>
<evidence type="ECO:0000256" key="2">
    <source>
        <dbReference type="ARBA" id="ARBA00022670"/>
    </source>
</evidence>
<dbReference type="InterPro" id="IPR000169">
    <property type="entry name" value="Pept_cys_AS"/>
</dbReference>
<proteinExistence type="inferred from homology"/>
<evidence type="ECO:0000256" key="1">
    <source>
        <dbReference type="ARBA" id="ARBA00008455"/>
    </source>
</evidence>
<gene>
    <name evidence="9" type="ORF">NQ317_016641</name>
</gene>
<dbReference type="Gene3D" id="1.10.287.2250">
    <property type="match status" value="1"/>
</dbReference>
<evidence type="ECO:0000313" key="10">
    <source>
        <dbReference type="Proteomes" id="UP001162164"/>
    </source>
</evidence>
<evidence type="ECO:0000256" key="3">
    <source>
        <dbReference type="ARBA" id="ARBA00022801"/>
    </source>
</evidence>
<keyword evidence="6" id="KW-1015">Disulfide bond</keyword>
<comment type="caution">
    <text evidence="9">The sequence shown here is derived from an EMBL/GenBank/DDBJ whole genome shotgun (WGS) entry which is preliminary data.</text>
</comment>
<dbReference type="SMART" id="SM00848">
    <property type="entry name" value="Inhibitor_I29"/>
    <property type="match status" value="1"/>
</dbReference>
<dbReference type="InterPro" id="IPR013201">
    <property type="entry name" value="Prot_inhib_I29"/>
</dbReference>
<feature type="signal peptide" evidence="7">
    <location>
        <begin position="1"/>
        <end position="19"/>
    </location>
</feature>
<name>A0ABQ9ITL5_9CUCU</name>
<dbReference type="Gene3D" id="3.90.70.10">
    <property type="entry name" value="Cysteine proteinases"/>
    <property type="match status" value="1"/>
</dbReference>
<evidence type="ECO:0000256" key="4">
    <source>
        <dbReference type="ARBA" id="ARBA00022807"/>
    </source>
</evidence>
<evidence type="ECO:0000313" key="9">
    <source>
        <dbReference type="EMBL" id="KAJ8964457.1"/>
    </source>
</evidence>
<dbReference type="InterPro" id="IPR038765">
    <property type="entry name" value="Papain-like_cys_pep_sf"/>
</dbReference>
<keyword evidence="3" id="KW-0378">Hydrolase</keyword>
<dbReference type="EMBL" id="JAPWTJ010002777">
    <property type="protein sequence ID" value="KAJ8964457.1"/>
    <property type="molecule type" value="Genomic_DNA"/>
</dbReference>
<keyword evidence="7" id="KW-0732">Signal</keyword>
<keyword evidence="5" id="KW-0865">Zymogen</keyword>
<protein>
    <recommendedName>
        <fullName evidence="8">Cathepsin propeptide inhibitor domain-containing protein</fullName>
    </recommendedName>
</protein>
<evidence type="ECO:0000256" key="6">
    <source>
        <dbReference type="ARBA" id="ARBA00023157"/>
    </source>
</evidence>
<dbReference type="Proteomes" id="UP001162164">
    <property type="component" value="Unassembled WGS sequence"/>
</dbReference>
<feature type="chain" id="PRO_5046460104" description="Cathepsin propeptide inhibitor domain-containing protein" evidence="7">
    <location>
        <begin position="20"/>
        <end position="169"/>
    </location>
</feature>
<dbReference type="Pfam" id="PF08246">
    <property type="entry name" value="Inhibitor_I29"/>
    <property type="match status" value="1"/>
</dbReference>
<reference evidence="9" key="1">
    <citation type="journal article" date="2023" name="Insect Mol. Biol.">
        <title>Genome sequencing provides insights into the evolution of gene families encoding plant cell wall-degrading enzymes in longhorned beetles.</title>
        <authorList>
            <person name="Shin N.R."/>
            <person name="Okamura Y."/>
            <person name="Kirsch R."/>
            <person name="Pauchet Y."/>
        </authorList>
    </citation>
    <scope>NUCLEOTIDE SEQUENCE</scope>
    <source>
        <strain evidence="9">MMC_N1</strain>
    </source>
</reference>
<dbReference type="PROSITE" id="PS00139">
    <property type="entry name" value="THIOL_PROTEASE_CYS"/>
    <property type="match status" value="1"/>
</dbReference>
<dbReference type="InterPro" id="IPR013128">
    <property type="entry name" value="Peptidase_C1A"/>
</dbReference>
<evidence type="ECO:0000256" key="7">
    <source>
        <dbReference type="SAM" id="SignalP"/>
    </source>
</evidence>
<evidence type="ECO:0000259" key="8">
    <source>
        <dbReference type="SMART" id="SM00848"/>
    </source>
</evidence>
<organism evidence="9 10">
    <name type="scientific">Molorchus minor</name>
    <dbReference type="NCBI Taxonomy" id="1323400"/>
    <lineage>
        <taxon>Eukaryota</taxon>
        <taxon>Metazoa</taxon>
        <taxon>Ecdysozoa</taxon>
        <taxon>Arthropoda</taxon>
        <taxon>Hexapoda</taxon>
        <taxon>Insecta</taxon>
        <taxon>Pterygota</taxon>
        <taxon>Neoptera</taxon>
        <taxon>Endopterygota</taxon>
        <taxon>Coleoptera</taxon>
        <taxon>Polyphaga</taxon>
        <taxon>Cucujiformia</taxon>
        <taxon>Chrysomeloidea</taxon>
        <taxon>Cerambycidae</taxon>
        <taxon>Lamiinae</taxon>
        <taxon>Monochamini</taxon>
        <taxon>Molorchus</taxon>
    </lineage>
</organism>
<feature type="domain" description="Cathepsin propeptide inhibitor" evidence="8">
    <location>
        <begin position="28"/>
        <end position="88"/>
    </location>
</feature>
<keyword evidence="4" id="KW-0788">Thiol protease</keyword>
<comment type="similarity">
    <text evidence="1">Belongs to the peptidase C1 family.</text>
</comment>
<keyword evidence="10" id="KW-1185">Reference proteome</keyword>
<evidence type="ECO:0000256" key="5">
    <source>
        <dbReference type="ARBA" id="ARBA00023145"/>
    </source>
</evidence>
<dbReference type="InterPro" id="IPR000668">
    <property type="entry name" value="Peptidase_C1A_C"/>
</dbReference>